<sequence>MAFKRKLDNHSTDMTNSDKKQKKLCVTFNSEITLLETYSSEEYDRSGIFSSPILYKLNPSRLPQLSLTISQCPALTSDDDEVSSAETSPIPSPPLCLKKNKKKPLLSIDTSICSDPLFFSQLTTNYKTDDTENEFLVPLSIV</sequence>
<dbReference type="VEuPathDB" id="FungiDB:BCV72DRAFT_235152"/>
<dbReference type="Proteomes" id="UP000242381">
    <property type="component" value="Unassembled WGS sequence"/>
</dbReference>
<name>A0A0A1NEY3_RHIZD</name>
<gene>
    <name evidence="1" type="ORF">BCV71DRAFT_226534</name>
</gene>
<dbReference type="OMA" id="IADHYFQ"/>
<accession>A0A0A1NEY3</accession>
<proteinExistence type="predicted"/>
<evidence type="ECO:0000313" key="2">
    <source>
        <dbReference type="Proteomes" id="UP000242381"/>
    </source>
</evidence>
<evidence type="ECO:0000313" key="1">
    <source>
        <dbReference type="EMBL" id="ORE19073.1"/>
    </source>
</evidence>
<protein>
    <submittedName>
        <fullName evidence="1">Uncharacterized protein</fullName>
    </submittedName>
</protein>
<reference evidence="1 2" key="1">
    <citation type="journal article" date="2016" name="Proc. Natl. Acad. Sci. U.S.A.">
        <title>Lipid metabolic changes in an early divergent fungus govern the establishment of a mutualistic symbiosis with endobacteria.</title>
        <authorList>
            <person name="Lastovetsky O.A."/>
            <person name="Gaspar M.L."/>
            <person name="Mondo S.J."/>
            <person name="LaButti K.M."/>
            <person name="Sandor L."/>
            <person name="Grigoriev I.V."/>
            <person name="Henry S.A."/>
            <person name="Pawlowska T.E."/>
        </authorList>
    </citation>
    <scope>NUCLEOTIDE SEQUENCE [LARGE SCALE GENOMIC DNA]</scope>
    <source>
        <strain evidence="1 2">ATCC 11559</strain>
    </source>
</reference>
<dbReference type="AlphaFoldDB" id="A0A0A1NEY3"/>
<organism evidence="1 2">
    <name type="scientific">Rhizopus microsporus</name>
    <dbReference type="NCBI Taxonomy" id="58291"/>
    <lineage>
        <taxon>Eukaryota</taxon>
        <taxon>Fungi</taxon>
        <taxon>Fungi incertae sedis</taxon>
        <taxon>Mucoromycota</taxon>
        <taxon>Mucoromycotina</taxon>
        <taxon>Mucoromycetes</taxon>
        <taxon>Mucorales</taxon>
        <taxon>Mucorineae</taxon>
        <taxon>Rhizopodaceae</taxon>
        <taxon>Rhizopus</taxon>
    </lineage>
</organism>
<dbReference type="EMBL" id="KV921317">
    <property type="protein sequence ID" value="ORE19073.1"/>
    <property type="molecule type" value="Genomic_DNA"/>
</dbReference>